<protein>
    <submittedName>
        <fullName evidence="3">Related to MTR10 - involved in nuclear protein import</fullName>
    </submittedName>
</protein>
<dbReference type="GO" id="GO:0031267">
    <property type="term" value="F:small GTPase binding"/>
    <property type="evidence" value="ECO:0007669"/>
    <property type="project" value="InterPro"/>
</dbReference>
<dbReference type="GO" id="GO:0005737">
    <property type="term" value="C:cytoplasm"/>
    <property type="evidence" value="ECO:0007669"/>
    <property type="project" value="TreeGrafter"/>
</dbReference>
<evidence type="ECO:0000256" key="1">
    <source>
        <dbReference type="SAM" id="MobiDB-lite"/>
    </source>
</evidence>
<dbReference type="InterPro" id="IPR001494">
    <property type="entry name" value="Importin-beta_N"/>
</dbReference>
<dbReference type="SUPFAM" id="SSF48371">
    <property type="entry name" value="ARM repeat"/>
    <property type="match status" value="1"/>
</dbReference>
<accession>A0A5C3F7V9</accession>
<dbReference type="InterPro" id="IPR013598">
    <property type="entry name" value="Exportin-1/Importin-b-like"/>
</dbReference>
<dbReference type="OrthoDB" id="435593at2759"/>
<dbReference type="Proteomes" id="UP000323386">
    <property type="component" value="Unassembled WGS sequence"/>
</dbReference>
<keyword evidence="4" id="KW-1185">Reference proteome</keyword>
<dbReference type="Pfam" id="PF24140">
    <property type="entry name" value="TPR_TNPO3_IPO13_3rd"/>
    <property type="match status" value="1"/>
</dbReference>
<feature type="region of interest" description="Disordered" evidence="1">
    <location>
        <begin position="1"/>
        <end position="26"/>
    </location>
</feature>
<dbReference type="Pfam" id="PF24138">
    <property type="entry name" value="TPR_TNPO3_IPO13_2nd"/>
    <property type="match status" value="1"/>
</dbReference>
<dbReference type="Pfam" id="PF08389">
    <property type="entry name" value="Xpo1"/>
    <property type="match status" value="2"/>
</dbReference>
<dbReference type="Gene3D" id="1.25.10.10">
    <property type="entry name" value="Leucine-rich Repeat Variant"/>
    <property type="match status" value="2"/>
</dbReference>
<dbReference type="InterPro" id="IPR057941">
    <property type="entry name" value="TPR_TNPO3_IPO13_2nd"/>
</dbReference>
<dbReference type="PANTHER" id="PTHR12363">
    <property type="entry name" value="TRANSPORTIN 3 AND IMPORTIN 13"/>
    <property type="match status" value="1"/>
</dbReference>
<evidence type="ECO:0000259" key="2">
    <source>
        <dbReference type="PROSITE" id="PS50166"/>
    </source>
</evidence>
<feature type="compositionally biased region" description="Low complexity" evidence="1">
    <location>
        <begin position="1"/>
        <end position="23"/>
    </location>
</feature>
<dbReference type="Pfam" id="PF03810">
    <property type="entry name" value="IBN_N"/>
    <property type="match status" value="1"/>
</dbReference>
<evidence type="ECO:0000313" key="4">
    <source>
        <dbReference type="Proteomes" id="UP000323386"/>
    </source>
</evidence>
<dbReference type="SMART" id="SM00913">
    <property type="entry name" value="IBN_N"/>
    <property type="match status" value="1"/>
</dbReference>
<dbReference type="PROSITE" id="PS50166">
    <property type="entry name" value="IMPORTIN_B_NT"/>
    <property type="match status" value="1"/>
</dbReference>
<sequence>MSGASTPAAAGPSSASAPGTPGADSEHQAIQAVLQALNSLYTNPDNQAKASANAWLQEFQKTPEAWQTANALLLSHDLPVEPRLFAAQTFRTKITFDMDQVPPPARVQLRDTLLHALTLYTSGPRVIQTQISLSLSALALQMPESDWPKVVPSMIEKFGGSAETVGTLLEFLTVLPEEVMSNHRIAIEEIHNSQEVAMAPARTGGRGPGAKARTALAGISEDLKAARLPLTTDLPQEEQYYTRMPTLLSEPAPEVLKTLSMYIQAPGITPQIQTSVFQCLRSWLKSGEIAARQMVETPLFQLSFDALASDALFDVAVDVLCDLIHETQEVEENMDIVQLILPRVVPLHAELAKAGDDEDKVRGLCRLFVQVGESYYRLVLRHKDEFYPIVQAIADCASYHDLDIVQITFRFWYLLAGPLAQARDDLSVQPFMQIYERVLEIIVRHLRFPDDPDALTGQERDDFRSFRHYMGDTLKDCCQVLGSRQCLARALAMIQATLAGSTPDTLKWQDVEAPLFSMRAMGAEADPRDDEIIPKIIDIIPTLPDHPKLRYAALLVLSRYTEWIDMHPDRIPEQLSYISAGLDHSTSEVSAAAAQAMNYLCQDCHRHLVPFLPQLYDFFKSINDKLGPDDLMAVSEGVAHVIAGMPPKDAAEPLMHFSQPLLETVAQVGAMPRADKDDLRRAADRMEQLEKFLMVVGAGFWKHLPETCATTCREAYGVIDTVLAQHGDAYFISERACALMRRGLSFFGELAVPALPALLDRLAGCFEKAGFPAYVWIVGKCIDQYGRGADLALRGALQGAFDRISAKTMAMLEESMPADQSDVIEDYLHACVATAGNVPSLMYLSPVFPHAFRTALSALTLYKPEIVDVALDFIREVVGHDSLSLPPSASQPGTPLPAQIISSDPRQGPSMEEMTAFAAGIRQVVGQQGYQLVSLLLTGLVTHFSPDSMPVVVTVLRVLSAGFPNEVAAWIAPAVEQLPTSNVPTNDKAQFVDKFIGALNARDLDQVKQALNGLYNASRKARERARMDRNGPAAILDR</sequence>
<evidence type="ECO:0000313" key="3">
    <source>
        <dbReference type="EMBL" id="SPO39489.1"/>
    </source>
</evidence>
<dbReference type="InterPro" id="IPR057942">
    <property type="entry name" value="TPR_TNPO3_IPO13_3rd"/>
</dbReference>
<dbReference type="InterPro" id="IPR011989">
    <property type="entry name" value="ARM-like"/>
</dbReference>
<dbReference type="EMBL" id="OOIP01000014">
    <property type="protein sequence ID" value="SPO39489.1"/>
    <property type="molecule type" value="Genomic_DNA"/>
</dbReference>
<gene>
    <name evidence="3" type="ORF">PSFLO_04970</name>
</gene>
<dbReference type="AlphaFoldDB" id="A0A5C3F7V9"/>
<dbReference type="PANTHER" id="PTHR12363:SF53">
    <property type="entry name" value="MRNA TRANSPORT REGULATOR MTR10"/>
    <property type="match status" value="1"/>
</dbReference>
<reference evidence="3 4" key="1">
    <citation type="submission" date="2018-03" db="EMBL/GenBank/DDBJ databases">
        <authorList>
            <person name="Guldener U."/>
        </authorList>
    </citation>
    <scope>NUCLEOTIDE SEQUENCE [LARGE SCALE GENOMIC DNA]</scope>
    <source>
        <strain evidence="3 4">DAOM196992</strain>
    </source>
</reference>
<organism evidence="3 4">
    <name type="scientific">Pseudozyma flocculosa</name>
    <dbReference type="NCBI Taxonomy" id="84751"/>
    <lineage>
        <taxon>Eukaryota</taxon>
        <taxon>Fungi</taxon>
        <taxon>Dikarya</taxon>
        <taxon>Basidiomycota</taxon>
        <taxon>Ustilaginomycotina</taxon>
        <taxon>Ustilaginomycetes</taxon>
        <taxon>Ustilaginales</taxon>
        <taxon>Ustilaginaceae</taxon>
        <taxon>Pseudozyma</taxon>
    </lineage>
</organism>
<feature type="domain" description="Importin N-terminal" evidence="2">
    <location>
        <begin position="52"/>
        <end position="119"/>
    </location>
</feature>
<dbReference type="InterPro" id="IPR016024">
    <property type="entry name" value="ARM-type_fold"/>
</dbReference>
<name>A0A5C3F7V9_9BASI</name>
<proteinExistence type="predicted"/>
<dbReference type="InterPro" id="IPR051345">
    <property type="entry name" value="Importin_beta-like_NTR"/>
</dbReference>
<dbReference type="GO" id="GO:0006606">
    <property type="term" value="P:protein import into nucleus"/>
    <property type="evidence" value="ECO:0007669"/>
    <property type="project" value="TreeGrafter"/>
</dbReference>